<sequence>MYLLKCVVVDFRLNCKDKFGFGPIVGSCLSSPLFQLGTLQTASAASHSPTKLSMLFLHNFNSSNSGFSTYFNK</sequence>
<dbReference type="Proteomes" id="UP000824120">
    <property type="component" value="Chromosome 3"/>
</dbReference>
<dbReference type="EMBL" id="JACXVP010000003">
    <property type="protein sequence ID" value="KAG5618633.1"/>
    <property type="molecule type" value="Genomic_DNA"/>
</dbReference>
<organism evidence="1 2">
    <name type="scientific">Solanum commersonii</name>
    <name type="common">Commerson's wild potato</name>
    <name type="synonym">Commerson's nightshade</name>
    <dbReference type="NCBI Taxonomy" id="4109"/>
    <lineage>
        <taxon>Eukaryota</taxon>
        <taxon>Viridiplantae</taxon>
        <taxon>Streptophyta</taxon>
        <taxon>Embryophyta</taxon>
        <taxon>Tracheophyta</taxon>
        <taxon>Spermatophyta</taxon>
        <taxon>Magnoliopsida</taxon>
        <taxon>eudicotyledons</taxon>
        <taxon>Gunneridae</taxon>
        <taxon>Pentapetalae</taxon>
        <taxon>asterids</taxon>
        <taxon>lamiids</taxon>
        <taxon>Solanales</taxon>
        <taxon>Solanaceae</taxon>
        <taxon>Solanoideae</taxon>
        <taxon>Solaneae</taxon>
        <taxon>Solanum</taxon>
    </lineage>
</organism>
<gene>
    <name evidence="1" type="ORF">H5410_018457</name>
</gene>
<protein>
    <submittedName>
        <fullName evidence="1">Uncharacterized protein</fullName>
    </submittedName>
</protein>
<keyword evidence="2" id="KW-1185">Reference proteome</keyword>
<evidence type="ECO:0000313" key="2">
    <source>
        <dbReference type="Proteomes" id="UP000824120"/>
    </source>
</evidence>
<proteinExistence type="predicted"/>
<comment type="caution">
    <text evidence="1">The sequence shown here is derived from an EMBL/GenBank/DDBJ whole genome shotgun (WGS) entry which is preliminary data.</text>
</comment>
<name>A0A9J6A271_SOLCO</name>
<accession>A0A9J6A271</accession>
<dbReference type="AlphaFoldDB" id="A0A9J6A271"/>
<reference evidence="1 2" key="1">
    <citation type="submission" date="2020-09" db="EMBL/GenBank/DDBJ databases">
        <title>De no assembly of potato wild relative species, Solanum commersonii.</title>
        <authorList>
            <person name="Cho K."/>
        </authorList>
    </citation>
    <scope>NUCLEOTIDE SEQUENCE [LARGE SCALE GENOMIC DNA]</scope>
    <source>
        <strain evidence="1">LZ3.2</strain>
        <tissue evidence="1">Leaf</tissue>
    </source>
</reference>
<evidence type="ECO:0000313" key="1">
    <source>
        <dbReference type="EMBL" id="KAG5618633.1"/>
    </source>
</evidence>